<dbReference type="HAMAP" id="MF_00537">
    <property type="entry name" value="Ribosomal_uS14_1"/>
    <property type="match status" value="1"/>
</dbReference>
<dbReference type="PANTHER" id="PTHR19836:SF19">
    <property type="entry name" value="SMALL RIBOSOMAL SUBUNIT PROTEIN US14M"/>
    <property type="match status" value="1"/>
</dbReference>
<dbReference type="PANTHER" id="PTHR19836">
    <property type="entry name" value="30S RIBOSOMAL PROTEIN S14"/>
    <property type="match status" value="1"/>
</dbReference>
<dbReference type="GO" id="GO:0006412">
    <property type="term" value="P:translation"/>
    <property type="evidence" value="ECO:0007669"/>
    <property type="project" value="InterPro"/>
</dbReference>
<dbReference type="GO" id="GO:0003735">
    <property type="term" value="F:structural constituent of ribosome"/>
    <property type="evidence" value="ECO:0007669"/>
    <property type="project" value="InterPro"/>
</dbReference>
<organism evidence="5">
    <name type="scientific">Cyanidium sp. THAL103</name>
    <dbReference type="NCBI Taxonomy" id="3027999"/>
    <lineage>
        <taxon>Eukaryota</taxon>
        <taxon>Rhodophyta</taxon>
        <taxon>Bangiophyceae</taxon>
        <taxon>Cyanidiales</taxon>
        <taxon>Cyanidiaceae</taxon>
        <taxon>Cyanidium</taxon>
    </lineage>
</organism>
<gene>
    <name evidence="5" type="primary">rps14</name>
    <name evidence="5" type="ORF">CspTHAL103_023</name>
</gene>
<dbReference type="InterPro" id="IPR018271">
    <property type="entry name" value="Ribosomal_uS14_CS"/>
</dbReference>
<proteinExistence type="inferred from homology"/>
<dbReference type="GO" id="GO:0005737">
    <property type="term" value="C:cytoplasm"/>
    <property type="evidence" value="ECO:0007669"/>
    <property type="project" value="UniProtKB-ARBA"/>
</dbReference>
<dbReference type="GO" id="GO:0015935">
    <property type="term" value="C:small ribosomal subunit"/>
    <property type="evidence" value="ECO:0007669"/>
    <property type="project" value="TreeGrafter"/>
</dbReference>
<dbReference type="FunFam" id="1.10.287.1480:FF:000001">
    <property type="entry name" value="30S ribosomal protein S14"/>
    <property type="match status" value="1"/>
</dbReference>
<dbReference type="InterPro" id="IPR023036">
    <property type="entry name" value="Ribosomal_uS14_bac/plastid"/>
</dbReference>
<keyword evidence="3" id="KW-0687">Ribonucleoprotein</keyword>
<evidence type="ECO:0000313" key="5">
    <source>
        <dbReference type="EMBL" id="WDA99947.1"/>
    </source>
</evidence>
<evidence type="ECO:0000256" key="3">
    <source>
        <dbReference type="ARBA" id="ARBA00023274"/>
    </source>
</evidence>
<accession>A0A9Y1MY80</accession>
<dbReference type="AlphaFoldDB" id="A0A9Y1MY80"/>
<evidence type="ECO:0000256" key="1">
    <source>
        <dbReference type="ARBA" id="ARBA00009083"/>
    </source>
</evidence>
<dbReference type="EMBL" id="OP616817">
    <property type="protein sequence ID" value="WDA99947.1"/>
    <property type="molecule type" value="Genomic_DNA"/>
</dbReference>
<name>A0A9Y1MY80_9RHOD</name>
<evidence type="ECO:0000256" key="2">
    <source>
        <dbReference type="ARBA" id="ARBA00022980"/>
    </source>
</evidence>
<comment type="similarity">
    <text evidence="1">Belongs to the universal ribosomal protein uS14 family.</text>
</comment>
<dbReference type="Pfam" id="PF00253">
    <property type="entry name" value="Ribosomal_S14"/>
    <property type="match status" value="1"/>
</dbReference>
<dbReference type="NCBIfam" id="NF006477">
    <property type="entry name" value="PRK08881.1"/>
    <property type="match status" value="1"/>
</dbReference>
<evidence type="ECO:0000256" key="4">
    <source>
        <dbReference type="ARBA" id="ARBA00035247"/>
    </source>
</evidence>
<dbReference type="Gene3D" id="1.10.287.1480">
    <property type="match status" value="1"/>
</dbReference>
<reference evidence="5" key="1">
    <citation type="journal article" date="2023" name="J. Phycol.">
        <title>Revised classification of the Cyanidiophyceae based on plastid genome data with descriptions of the Cavernulicolales ord. nov. and Galdieriales ord. nov. (Rhodophyta).</title>
        <authorList>
            <person name="Park S.I."/>
            <person name="Cho C.H."/>
            <person name="Ciniglia C."/>
            <person name="Huang T.Y."/>
            <person name="Liu S.L."/>
            <person name="Bustamante D.E."/>
            <person name="Calderon M.S."/>
            <person name="Mansilla A."/>
            <person name="McDermott T."/>
            <person name="Andersen R.A."/>
            <person name="Yoon H.S."/>
        </authorList>
    </citation>
    <scope>NUCLEOTIDE SEQUENCE</scope>
</reference>
<geneLocation type="plastid" evidence="5"/>
<dbReference type="PROSITE" id="PS00527">
    <property type="entry name" value="RIBOSOMAL_S14"/>
    <property type="match status" value="1"/>
</dbReference>
<protein>
    <recommendedName>
        <fullName evidence="4">Small ribosomal subunit protein uS14c</fullName>
    </recommendedName>
</protein>
<sequence length="100" mass="12063">MAKKSIIERNKKRLNKVQKYFYLRNLLKQKILSSKSLEEKFEYYEKLQQLPKDSCRVRIRNRCWITGRSRGVFKNFGLSRHFFRDLSSNGFLPGIVKSSW</sequence>
<dbReference type="InterPro" id="IPR001209">
    <property type="entry name" value="Ribosomal_uS14"/>
</dbReference>
<dbReference type="SUPFAM" id="SSF57716">
    <property type="entry name" value="Glucocorticoid receptor-like (DNA-binding domain)"/>
    <property type="match status" value="1"/>
</dbReference>
<keyword evidence="2 5" id="KW-0689">Ribosomal protein</keyword>
<keyword evidence="5" id="KW-0934">Plastid</keyword>